<evidence type="ECO:0000256" key="6">
    <source>
        <dbReference type="ARBA" id="ARBA00022989"/>
    </source>
</evidence>
<dbReference type="Proteomes" id="UP001500827">
    <property type="component" value="Unassembled WGS sequence"/>
</dbReference>
<evidence type="ECO:0000256" key="7">
    <source>
        <dbReference type="ARBA" id="ARBA00023136"/>
    </source>
</evidence>
<proteinExistence type="predicted"/>
<reference evidence="10" key="1">
    <citation type="journal article" date="2019" name="Int. J. Syst. Evol. Microbiol.">
        <title>The Global Catalogue of Microorganisms (GCM) 10K type strain sequencing project: providing services to taxonomists for standard genome sequencing and annotation.</title>
        <authorList>
            <consortium name="The Broad Institute Genomics Platform"/>
            <consortium name="The Broad Institute Genome Sequencing Center for Infectious Disease"/>
            <person name="Wu L."/>
            <person name="Ma J."/>
        </authorList>
    </citation>
    <scope>NUCLEOTIDE SEQUENCE [LARGE SCALE GENOMIC DNA]</scope>
    <source>
        <strain evidence="10">JCM 17543</strain>
    </source>
</reference>
<keyword evidence="4" id="KW-0808">Transferase</keyword>
<evidence type="ECO:0000256" key="8">
    <source>
        <dbReference type="SAM" id="Phobius"/>
    </source>
</evidence>
<feature type="transmembrane region" description="Helical" evidence="8">
    <location>
        <begin position="128"/>
        <end position="146"/>
    </location>
</feature>
<evidence type="ECO:0000256" key="2">
    <source>
        <dbReference type="ARBA" id="ARBA00022475"/>
    </source>
</evidence>
<evidence type="ECO:0000313" key="9">
    <source>
        <dbReference type="EMBL" id="GAA3898677.1"/>
    </source>
</evidence>
<dbReference type="RefSeq" id="WP_344699247.1">
    <property type="nucleotide sequence ID" value="NZ_BAABBM010000001.1"/>
</dbReference>
<organism evidence="9 10">
    <name type="scientific">Sphingomonas limnosediminicola</name>
    <dbReference type="NCBI Taxonomy" id="940133"/>
    <lineage>
        <taxon>Bacteria</taxon>
        <taxon>Pseudomonadati</taxon>
        <taxon>Pseudomonadota</taxon>
        <taxon>Alphaproteobacteria</taxon>
        <taxon>Sphingomonadales</taxon>
        <taxon>Sphingomonadaceae</taxon>
        <taxon>Sphingomonas</taxon>
    </lineage>
</organism>
<comment type="subcellular location">
    <subcellularLocation>
        <location evidence="1">Cell membrane</location>
        <topology evidence="1">Multi-pass membrane protein</topology>
    </subcellularLocation>
</comment>
<keyword evidence="3" id="KW-0328">Glycosyltransferase</keyword>
<keyword evidence="5 8" id="KW-0812">Transmembrane</keyword>
<keyword evidence="2" id="KW-1003">Cell membrane</keyword>
<evidence type="ECO:0000313" key="10">
    <source>
        <dbReference type="Proteomes" id="UP001500827"/>
    </source>
</evidence>
<dbReference type="PANTHER" id="PTHR33908:SF3">
    <property type="entry name" value="UNDECAPRENYL PHOSPHATE-ALPHA-4-AMINO-4-DEOXY-L-ARABINOSE ARABINOSYL TRANSFERASE"/>
    <property type="match status" value="1"/>
</dbReference>
<dbReference type="InterPro" id="IPR050297">
    <property type="entry name" value="LipidA_mod_glycosyltrf_83"/>
</dbReference>
<feature type="transmembrane region" description="Helical" evidence="8">
    <location>
        <begin position="231"/>
        <end position="253"/>
    </location>
</feature>
<dbReference type="EMBL" id="BAABBM010000001">
    <property type="protein sequence ID" value="GAA3898677.1"/>
    <property type="molecule type" value="Genomic_DNA"/>
</dbReference>
<evidence type="ECO:0000256" key="3">
    <source>
        <dbReference type="ARBA" id="ARBA00022676"/>
    </source>
</evidence>
<keyword evidence="6 8" id="KW-1133">Transmembrane helix</keyword>
<feature type="transmembrane region" description="Helical" evidence="8">
    <location>
        <begin position="273"/>
        <end position="298"/>
    </location>
</feature>
<evidence type="ECO:0008006" key="11">
    <source>
        <dbReference type="Google" id="ProtNLM"/>
    </source>
</evidence>
<keyword evidence="7 8" id="KW-0472">Membrane</keyword>
<feature type="transmembrane region" description="Helical" evidence="8">
    <location>
        <begin position="20"/>
        <end position="38"/>
    </location>
</feature>
<feature type="transmembrane region" description="Helical" evidence="8">
    <location>
        <begin position="94"/>
        <end position="116"/>
    </location>
</feature>
<feature type="transmembrane region" description="Helical" evidence="8">
    <location>
        <begin position="197"/>
        <end position="219"/>
    </location>
</feature>
<evidence type="ECO:0000256" key="5">
    <source>
        <dbReference type="ARBA" id="ARBA00022692"/>
    </source>
</evidence>
<evidence type="ECO:0000256" key="4">
    <source>
        <dbReference type="ARBA" id="ARBA00022679"/>
    </source>
</evidence>
<accession>A0ABP7LDG9</accession>
<evidence type="ECO:0000256" key="1">
    <source>
        <dbReference type="ARBA" id="ARBA00004651"/>
    </source>
</evidence>
<name>A0ABP7LDG9_9SPHN</name>
<dbReference type="PANTHER" id="PTHR33908">
    <property type="entry name" value="MANNOSYLTRANSFERASE YKCB-RELATED"/>
    <property type="match status" value="1"/>
</dbReference>
<protein>
    <recommendedName>
        <fullName evidence="11">Glycosyltransferase RgtA/B/C/D-like domain-containing protein</fullName>
    </recommendedName>
</protein>
<comment type="caution">
    <text evidence="9">The sequence shown here is derived from an EMBL/GenBank/DDBJ whole genome shotgun (WGS) entry which is preliminary data.</text>
</comment>
<keyword evidence="10" id="KW-1185">Reference proteome</keyword>
<feature type="transmembrane region" description="Helical" evidence="8">
    <location>
        <begin position="318"/>
        <end position="340"/>
    </location>
</feature>
<sequence length="528" mass="56994">MDAASTTSLDLPRFRFPGRVNATSLVVGLTTLALLMRLGHIGSRPLWLDEAFSQWFSSQSFHYLWTVVPTYEVHPPFYYSLLKTWRWIAGDSSFALRSLSLLFAIATIPIVIAIGLEQERQDETGRPLLRAGVAAFLAACSPMLITTGQEVRPYPLVAFAFSIAILGLFRLRRQFAGGGSGEWSSWLLLASGTELSLWAHGLGLLYALALALALAPSWLQAPVSRQRLIRGACTAGAIALAYLPCLMMIAARAGDWGANWLAWEPALFFPQLLALYTVPVEALSIGTAVTAMAMAVLIKRAMETGWKAQGWSAKRVTLILWLAPPLIAAIISALFIPIFLARTLSATLIPGYLAMGAAIARTPSAKERQWLTAAICITLLPTALVYSLRPAAERWDLAASYLSRNVGPADQVWLYPADSALPIAATGIKLPGVTRAVPEAFPTLSFKGPIRAGWPAVVSLTPQQAAGFANDPKIGAVPRIWLVTRQSGIFDPAGDMPAALSKSRQPGAVERWGYIAVQPFALPPGRGR</sequence>
<gene>
    <name evidence="9" type="ORF">GCM10022276_16990</name>
</gene>